<gene>
    <name evidence="1" type="ORF">A8950_1071</name>
</gene>
<evidence type="ECO:0000313" key="2">
    <source>
        <dbReference type="Proteomes" id="UP000295783"/>
    </source>
</evidence>
<comment type="caution">
    <text evidence="1">The sequence shown here is derived from an EMBL/GenBank/DDBJ whole genome shotgun (WGS) entry which is preliminary data.</text>
</comment>
<keyword evidence="2" id="KW-1185">Reference proteome</keyword>
<protein>
    <submittedName>
        <fullName evidence="1">Uncharacterized protein</fullName>
    </submittedName>
</protein>
<dbReference type="Proteomes" id="UP000295783">
    <property type="component" value="Unassembled WGS sequence"/>
</dbReference>
<proteinExistence type="predicted"/>
<reference evidence="1 2" key="1">
    <citation type="submission" date="2019-03" db="EMBL/GenBank/DDBJ databases">
        <title>Genomic Encyclopedia of Type Strains, Phase III (KMG-III): the genomes of soil and plant-associated and newly described type strains.</title>
        <authorList>
            <person name="Whitman W."/>
        </authorList>
    </citation>
    <scope>NUCLEOTIDE SEQUENCE [LARGE SCALE GENOMIC DNA]</scope>
    <source>
        <strain evidence="1 2">CGMCC 1.7660</strain>
    </source>
</reference>
<dbReference type="RefSeq" id="WP_279513022.1">
    <property type="nucleotide sequence ID" value="NZ_SNYW01000006.1"/>
</dbReference>
<organism evidence="1 2">
    <name type="scientific">Dongia mobilis</name>
    <dbReference type="NCBI Taxonomy" id="578943"/>
    <lineage>
        <taxon>Bacteria</taxon>
        <taxon>Pseudomonadati</taxon>
        <taxon>Pseudomonadota</taxon>
        <taxon>Alphaproteobacteria</taxon>
        <taxon>Rhodospirillales</taxon>
        <taxon>Dongiaceae</taxon>
        <taxon>Dongia</taxon>
    </lineage>
</organism>
<dbReference type="AlphaFoldDB" id="A0A4R6WWT9"/>
<accession>A0A4R6WWT9</accession>
<sequence length="40" mass="4491">MTIAHAIYEIAAGLWLGRHLRVRLPDLPPSGPLERGDIER</sequence>
<name>A0A4R6WWT9_9PROT</name>
<evidence type="ECO:0000313" key="1">
    <source>
        <dbReference type="EMBL" id="TDQ84514.1"/>
    </source>
</evidence>
<dbReference type="EMBL" id="SNYW01000006">
    <property type="protein sequence ID" value="TDQ84514.1"/>
    <property type="molecule type" value="Genomic_DNA"/>
</dbReference>